<reference evidence="8" key="1">
    <citation type="journal article" date="2022" name="Plant J.">
        <title>Strategies of tolerance reflected in two North American maple genomes.</title>
        <authorList>
            <person name="McEvoy S.L."/>
            <person name="Sezen U.U."/>
            <person name="Trouern-Trend A."/>
            <person name="McMahon S.M."/>
            <person name="Schaberg P.G."/>
            <person name="Yang J."/>
            <person name="Wegrzyn J.L."/>
            <person name="Swenson N.G."/>
        </authorList>
    </citation>
    <scope>NUCLEOTIDE SEQUENCE</scope>
    <source>
        <strain evidence="8">NS2018</strain>
    </source>
</reference>
<accession>A0AA39W236</accession>
<evidence type="ECO:0000313" key="8">
    <source>
        <dbReference type="EMBL" id="KAK0600925.1"/>
    </source>
</evidence>
<dbReference type="Pfam" id="PF04560">
    <property type="entry name" value="RNA_pol_Rpb2_7"/>
    <property type="match status" value="1"/>
</dbReference>
<dbReference type="SUPFAM" id="SSF64484">
    <property type="entry name" value="beta and beta-prime subunits of DNA dependent RNA-polymerase"/>
    <property type="match status" value="1"/>
</dbReference>
<dbReference type="InterPro" id="IPR015712">
    <property type="entry name" value="DNA-dir_RNA_pol_su2"/>
</dbReference>
<keyword evidence="3" id="KW-0240">DNA-directed RNA polymerase</keyword>
<dbReference type="GO" id="GO:0006351">
    <property type="term" value="P:DNA-templated transcription"/>
    <property type="evidence" value="ECO:0007669"/>
    <property type="project" value="InterPro"/>
</dbReference>
<dbReference type="AlphaFoldDB" id="A0AA39W236"/>
<dbReference type="InterPro" id="IPR037033">
    <property type="entry name" value="DNA-dir_RNAP_su2_hyb_sf"/>
</dbReference>
<comment type="similarity">
    <text evidence="1">Belongs to the RNA polymerase beta chain family.</text>
</comment>
<dbReference type="PANTHER" id="PTHR20856">
    <property type="entry name" value="DNA-DIRECTED RNA POLYMERASE I SUBUNIT 2"/>
    <property type="match status" value="1"/>
</dbReference>
<comment type="caution">
    <text evidence="8">The sequence shown here is derived from an EMBL/GenBank/DDBJ whole genome shotgun (WGS) entry which is preliminary data.</text>
</comment>
<dbReference type="Gene3D" id="2.40.270.10">
    <property type="entry name" value="DNA-directed RNA polymerase, subunit 2, domain 6"/>
    <property type="match status" value="1"/>
</dbReference>
<reference evidence="8" key="2">
    <citation type="submission" date="2023-06" db="EMBL/GenBank/DDBJ databases">
        <authorList>
            <person name="Swenson N.G."/>
            <person name="Wegrzyn J.L."/>
            <person name="Mcevoy S.L."/>
        </authorList>
    </citation>
    <scope>NUCLEOTIDE SEQUENCE</scope>
    <source>
        <strain evidence="8">NS2018</strain>
        <tissue evidence="8">Leaf</tissue>
    </source>
</reference>
<evidence type="ECO:0000256" key="2">
    <source>
        <dbReference type="ARBA" id="ARBA00012418"/>
    </source>
</evidence>
<evidence type="ECO:0000256" key="5">
    <source>
        <dbReference type="ARBA" id="ARBA00022695"/>
    </source>
</evidence>
<dbReference type="Gene3D" id="3.90.1800.10">
    <property type="entry name" value="RNA polymerase alpha subunit dimerisation domain"/>
    <property type="match status" value="1"/>
</dbReference>
<keyword evidence="9" id="KW-1185">Reference proteome</keyword>
<evidence type="ECO:0000256" key="6">
    <source>
        <dbReference type="ARBA" id="ARBA00023163"/>
    </source>
</evidence>
<protein>
    <recommendedName>
        <fullName evidence="2">DNA-directed RNA polymerase</fullName>
        <ecNumber evidence="2">2.7.7.6</ecNumber>
    </recommendedName>
</protein>
<dbReference type="GO" id="GO:0032549">
    <property type="term" value="F:ribonucleoside binding"/>
    <property type="evidence" value="ECO:0007669"/>
    <property type="project" value="InterPro"/>
</dbReference>
<dbReference type="GO" id="GO:0003899">
    <property type="term" value="F:DNA-directed RNA polymerase activity"/>
    <property type="evidence" value="ECO:0007669"/>
    <property type="project" value="UniProtKB-EC"/>
</dbReference>
<feature type="domain" description="RNA polymerase Rpb2" evidence="7">
    <location>
        <begin position="29"/>
        <end position="126"/>
    </location>
</feature>
<keyword evidence="6" id="KW-0804">Transcription</keyword>
<dbReference type="GO" id="GO:0000428">
    <property type="term" value="C:DNA-directed RNA polymerase complex"/>
    <property type="evidence" value="ECO:0007669"/>
    <property type="project" value="UniProtKB-KW"/>
</dbReference>
<dbReference type="InterPro" id="IPR007641">
    <property type="entry name" value="RNA_pol_Rpb2_7"/>
</dbReference>
<sequence>MAKDKVKFRNTGPVYPLTQQPVADRKRFGGIKFGEMERDCLSHGASANLHERLFMLSDSPQVHVYRKCKNVASVIQHSVGNGRKVRGPYCRIYETEGEIVKVVVPYRAKLLCQVLFTMGICLKFETDQCRLLNKMETPLDLSQKI</sequence>
<name>A0AA39W236_ACESA</name>
<dbReference type="Proteomes" id="UP001168877">
    <property type="component" value="Unassembled WGS sequence"/>
</dbReference>
<organism evidence="8 9">
    <name type="scientific">Acer saccharum</name>
    <name type="common">Sugar maple</name>
    <dbReference type="NCBI Taxonomy" id="4024"/>
    <lineage>
        <taxon>Eukaryota</taxon>
        <taxon>Viridiplantae</taxon>
        <taxon>Streptophyta</taxon>
        <taxon>Embryophyta</taxon>
        <taxon>Tracheophyta</taxon>
        <taxon>Spermatophyta</taxon>
        <taxon>Magnoliopsida</taxon>
        <taxon>eudicotyledons</taxon>
        <taxon>Gunneridae</taxon>
        <taxon>Pentapetalae</taxon>
        <taxon>rosids</taxon>
        <taxon>malvids</taxon>
        <taxon>Sapindales</taxon>
        <taxon>Sapindaceae</taxon>
        <taxon>Hippocastanoideae</taxon>
        <taxon>Acereae</taxon>
        <taxon>Acer</taxon>
    </lineage>
</organism>
<evidence type="ECO:0000256" key="3">
    <source>
        <dbReference type="ARBA" id="ARBA00022478"/>
    </source>
</evidence>
<evidence type="ECO:0000259" key="7">
    <source>
        <dbReference type="Pfam" id="PF04560"/>
    </source>
</evidence>
<dbReference type="FunFam" id="3.90.1800.10:FF:000006">
    <property type="entry name" value="DNA-directed RNA polymerase subunit beta"/>
    <property type="match status" value="1"/>
</dbReference>
<dbReference type="EMBL" id="JAUESC010000003">
    <property type="protein sequence ID" value="KAK0600925.1"/>
    <property type="molecule type" value="Genomic_DNA"/>
</dbReference>
<dbReference type="EC" id="2.7.7.6" evidence="2"/>
<proteinExistence type="inferred from homology"/>
<evidence type="ECO:0000256" key="1">
    <source>
        <dbReference type="ARBA" id="ARBA00006835"/>
    </source>
</evidence>
<dbReference type="GO" id="GO:0003677">
    <property type="term" value="F:DNA binding"/>
    <property type="evidence" value="ECO:0007669"/>
    <property type="project" value="InterPro"/>
</dbReference>
<keyword evidence="4" id="KW-0808">Transferase</keyword>
<gene>
    <name evidence="8" type="ORF">LWI29_019688</name>
</gene>
<evidence type="ECO:0000313" key="9">
    <source>
        <dbReference type="Proteomes" id="UP001168877"/>
    </source>
</evidence>
<keyword evidence="5" id="KW-0548">Nucleotidyltransferase</keyword>
<evidence type="ECO:0000256" key="4">
    <source>
        <dbReference type="ARBA" id="ARBA00022679"/>
    </source>
</evidence>